<dbReference type="GO" id="GO:0008270">
    <property type="term" value="F:zinc ion binding"/>
    <property type="evidence" value="ECO:0007669"/>
    <property type="project" value="UniProtKB-KW"/>
</dbReference>
<feature type="non-terminal residue" evidence="3">
    <location>
        <position position="1"/>
    </location>
</feature>
<accession>A0A1J1I2W7</accession>
<evidence type="ECO:0000313" key="4">
    <source>
        <dbReference type="Proteomes" id="UP000183832"/>
    </source>
</evidence>
<gene>
    <name evidence="3" type="ORF">CLUMA_CG008156</name>
</gene>
<keyword evidence="4" id="KW-1185">Reference proteome</keyword>
<feature type="domain" description="C2H2-type" evidence="2">
    <location>
        <begin position="189"/>
        <end position="215"/>
    </location>
</feature>
<evidence type="ECO:0000259" key="2">
    <source>
        <dbReference type="PROSITE" id="PS50157"/>
    </source>
</evidence>
<organism evidence="3 4">
    <name type="scientific">Clunio marinus</name>
    <dbReference type="NCBI Taxonomy" id="568069"/>
    <lineage>
        <taxon>Eukaryota</taxon>
        <taxon>Metazoa</taxon>
        <taxon>Ecdysozoa</taxon>
        <taxon>Arthropoda</taxon>
        <taxon>Hexapoda</taxon>
        <taxon>Insecta</taxon>
        <taxon>Pterygota</taxon>
        <taxon>Neoptera</taxon>
        <taxon>Endopterygota</taxon>
        <taxon>Diptera</taxon>
        <taxon>Nematocera</taxon>
        <taxon>Chironomoidea</taxon>
        <taxon>Chironomidae</taxon>
        <taxon>Clunio</taxon>
    </lineage>
</organism>
<proteinExistence type="predicted"/>
<dbReference type="PROSITE" id="PS00028">
    <property type="entry name" value="ZINC_FINGER_C2H2_1"/>
    <property type="match status" value="4"/>
</dbReference>
<reference evidence="3 4" key="1">
    <citation type="submission" date="2015-04" db="EMBL/GenBank/DDBJ databases">
        <authorList>
            <person name="Syromyatnikov M.Y."/>
            <person name="Popov V.N."/>
        </authorList>
    </citation>
    <scope>NUCLEOTIDE SEQUENCE [LARGE SCALE GENOMIC DNA]</scope>
</reference>
<dbReference type="SMART" id="SM00355">
    <property type="entry name" value="ZnF_C2H2"/>
    <property type="match status" value="4"/>
</dbReference>
<keyword evidence="1" id="KW-0862">Zinc</keyword>
<dbReference type="PROSITE" id="PS50157">
    <property type="entry name" value="ZINC_FINGER_C2H2_2"/>
    <property type="match status" value="2"/>
</dbReference>
<dbReference type="OrthoDB" id="6910977at2759"/>
<dbReference type="Proteomes" id="UP000183832">
    <property type="component" value="Unassembled WGS sequence"/>
</dbReference>
<dbReference type="AlphaFoldDB" id="A0A1J1I2W7"/>
<name>A0A1J1I2W7_9DIPT</name>
<dbReference type="STRING" id="568069.A0A1J1I2W7"/>
<feature type="domain" description="C2H2-type" evidence="2">
    <location>
        <begin position="420"/>
        <end position="446"/>
    </location>
</feature>
<dbReference type="EMBL" id="CVRI01000039">
    <property type="protein sequence ID" value="CRK94656.1"/>
    <property type="molecule type" value="Genomic_DNA"/>
</dbReference>
<protein>
    <submittedName>
        <fullName evidence="3">CLUMA_CG008156, isoform A</fullName>
    </submittedName>
</protein>
<evidence type="ECO:0000256" key="1">
    <source>
        <dbReference type="PROSITE-ProRule" id="PRU00042"/>
    </source>
</evidence>
<keyword evidence="1" id="KW-0863">Zinc-finger</keyword>
<dbReference type="InterPro" id="IPR013087">
    <property type="entry name" value="Znf_C2H2_type"/>
</dbReference>
<evidence type="ECO:0000313" key="3">
    <source>
        <dbReference type="EMBL" id="CRK94656.1"/>
    </source>
</evidence>
<keyword evidence="1" id="KW-0479">Metal-binding</keyword>
<sequence>SSYLSSNLYSQNTYQCKENIQEYKSQRKNIFNLTKLLVNTKMFWFLRRTGAANFLSSFNNNCNSNSSKIAYKNEKNTSERNNSWLRFRYGRLSVGADDSDELNNLNKKCDIDEVVVEVNSKRCEKTDSQYLDANGNPITDGGCECLAVEIDTQIKRTIDESNSNHYIDDNIMKKLQKIAISDEDYDESLTCNVCDRAFRCHRQLASHQQKKRHFGCGACDTIFPSLMILEHHKEEYEHWSDSEDYQQPCCRRNRREDYDFSDSEAFTSDAESEDLERLLRTGAVNFFNSINNNYSTKSHSINVYNNSGKNNSRQRFRYGRLSVDSDDQIFNNKTDDADGNLLMNDENVKYSYCESLRKTQCVDKNGNSEVTDSINNNFLADVGHDHAECADSKKQTDQKAINRLQLMAMSDDDDDYDESLTCNVCDRAFHCHRQLASHQQKKRHFGCGGCDTIFPSLMLLEHHKEEYEHWSDSEEYQRPCCRRNRRNDLEYSDSDTCTSDAESEDLERLL</sequence>